<evidence type="ECO:0000313" key="2">
    <source>
        <dbReference type="EMBL" id="GFN81578.1"/>
    </source>
</evidence>
<sequence length="480" mass="53889">MGRRKGGEGYRGGSRLRANTTLTPPPPPPSARPGRPPKRVHCSNPVDTDVLEKLKRRKLDIPGDYPYDQRFYDRKPLMNGFPPVGYPTMPQFSNFFGMHHLMQPMAMASHIGGLRTHHHQQQQQQQQPQQQQLETSSERAKMERSNSDSGLASPKAREDRLPVLGMYGTPSGLDSRLTGKTSDGETNKPLNLQINGHSRQGPKGQGSESAGSRSEEEEEEEEDADIDDDKISDDERPDGDMDDSYDSSDEFQGGDTHEMGKARRPPYNGHPYSAVSPSGGHPEMFVDFEAFVLKFNSIVRALVDAAKAVEKKAGEEKNQISVELIREKERRQELEREMQQEKKKRAFFQRRVRRLKKAIQGSSESVPDQTRDQQKPERPLPESSPEPVARNAQEAGQHDSDSEKTANTSTHSESERERKSESSSSTERNPARRESYDPYNSSRSTPPATHHTPPATRHTPPATSPIKFPFHQMVSPAQDV</sequence>
<feature type="region of interest" description="Disordered" evidence="1">
    <location>
        <begin position="331"/>
        <end position="480"/>
    </location>
</feature>
<accession>A0AAV3YHU4</accession>
<feature type="compositionally biased region" description="Basic and acidic residues" evidence="1">
    <location>
        <begin position="331"/>
        <end position="341"/>
    </location>
</feature>
<name>A0AAV3YHU4_9GAST</name>
<feature type="compositionally biased region" description="Basic and acidic residues" evidence="1">
    <location>
        <begin position="369"/>
        <end position="380"/>
    </location>
</feature>
<proteinExistence type="predicted"/>
<reference evidence="2 3" key="1">
    <citation type="journal article" date="2021" name="Elife">
        <title>Chloroplast acquisition without the gene transfer in kleptoplastic sea slugs, Plakobranchus ocellatus.</title>
        <authorList>
            <person name="Maeda T."/>
            <person name="Takahashi S."/>
            <person name="Yoshida T."/>
            <person name="Shimamura S."/>
            <person name="Takaki Y."/>
            <person name="Nagai Y."/>
            <person name="Toyoda A."/>
            <person name="Suzuki Y."/>
            <person name="Arimoto A."/>
            <person name="Ishii H."/>
            <person name="Satoh N."/>
            <person name="Nishiyama T."/>
            <person name="Hasebe M."/>
            <person name="Maruyama T."/>
            <person name="Minagawa J."/>
            <person name="Obokata J."/>
            <person name="Shigenobu S."/>
        </authorList>
    </citation>
    <scope>NUCLEOTIDE SEQUENCE [LARGE SCALE GENOMIC DNA]</scope>
</reference>
<feature type="compositionally biased region" description="Low complexity" evidence="1">
    <location>
        <begin position="121"/>
        <end position="132"/>
    </location>
</feature>
<evidence type="ECO:0000313" key="3">
    <source>
        <dbReference type="Proteomes" id="UP000735302"/>
    </source>
</evidence>
<dbReference type="EMBL" id="BLXT01000945">
    <property type="protein sequence ID" value="GFN81578.1"/>
    <property type="molecule type" value="Genomic_DNA"/>
</dbReference>
<feature type="region of interest" description="Disordered" evidence="1">
    <location>
        <begin position="1"/>
        <end position="64"/>
    </location>
</feature>
<gene>
    <name evidence="2" type="ORF">PoB_000808400</name>
</gene>
<feature type="compositionally biased region" description="Basic and acidic residues" evidence="1">
    <location>
        <begin position="136"/>
        <end position="146"/>
    </location>
</feature>
<dbReference type="AlphaFoldDB" id="A0AAV3YHU4"/>
<keyword evidence="3" id="KW-1185">Reference proteome</keyword>
<comment type="caution">
    <text evidence="2">The sequence shown here is derived from an EMBL/GenBank/DDBJ whole genome shotgun (WGS) entry which is preliminary data.</text>
</comment>
<dbReference type="Proteomes" id="UP000735302">
    <property type="component" value="Unassembled WGS sequence"/>
</dbReference>
<feature type="region of interest" description="Disordered" evidence="1">
    <location>
        <begin position="113"/>
        <end position="282"/>
    </location>
</feature>
<feature type="compositionally biased region" description="Acidic residues" evidence="1">
    <location>
        <begin position="215"/>
        <end position="249"/>
    </location>
</feature>
<evidence type="ECO:0000256" key="1">
    <source>
        <dbReference type="SAM" id="MobiDB-lite"/>
    </source>
</evidence>
<feature type="compositionally biased region" description="Basic residues" evidence="1">
    <location>
        <begin position="342"/>
        <end position="357"/>
    </location>
</feature>
<feature type="compositionally biased region" description="Polar residues" evidence="1">
    <location>
        <begin position="188"/>
        <end position="198"/>
    </location>
</feature>
<feature type="compositionally biased region" description="Basic and acidic residues" evidence="1">
    <location>
        <begin position="412"/>
        <end position="421"/>
    </location>
</feature>
<dbReference type="CDD" id="cd14686">
    <property type="entry name" value="bZIP"/>
    <property type="match status" value="1"/>
</dbReference>
<organism evidence="2 3">
    <name type="scientific">Plakobranchus ocellatus</name>
    <dbReference type="NCBI Taxonomy" id="259542"/>
    <lineage>
        <taxon>Eukaryota</taxon>
        <taxon>Metazoa</taxon>
        <taxon>Spiralia</taxon>
        <taxon>Lophotrochozoa</taxon>
        <taxon>Mollusca</taxon>
        <taxon>Gastropoda</taxon>
        <taxon>Heterobranchia</taxon>
        <taxon>Euthyneura</taxon>
        <taxon>Panpulmonata</taxon>
        <taxon>Sacoglossa</taxon>
        <taxon>Placobranchoidea</taxon>
        <taxon>Plakobranchidae</taxon>
        <taxon>Plakobranchus</taxon>
    </lineage>
</organism>
<feature type="compositionally biased region" description="Low complexity" evidence="1">
    <location>
        <begin position="441"/>
        <end position="465"/>
    </location>
</feature>
<protein>
    <submittedName>
        <fullName evidence="2">Dachshund-like protein 1</fullName>
    </submittedName>
</protein>